<dbReference type="PANTHER" id="PTHR37984">
    <property type="entry name" value="PROTEIN CBG26694"/>
    <property type="match status" value="1"/>
</dbReference>
<dbReference type="SUPFAM" id="SSF53098">
    <property type="entry name" value="Ribonuclease H-like"/>
    <property type="match status" value="1"/>
</dbReference>
<name>A0AAV4GQ29_9GAST</name>
<comment type="caution">
    <text evidence="2">The sequence shown here is derived from an EMBL/GenBank/DDBJ whole genome shotgun (WGS) entry which is preliminary data.</text>
</comment>
<dbReference type="Gene3D" id="3.30.420.10">
    <property type="entry name" value="Ribonuclease H-like superfamily/Ribonuclease H"/>
    <property type="match status" value="1"/>
</dbReference>
<dbReference type="EMBL" id="BMAT01008518">
    <property type="protein sequence ID" value="GFR86985.1"/>
    <property type="molecule type" value="Genomic_DNA"/>
</dbReference>
<organism evidence="2 3">
    <name type="scientific">Elysia marginata</name>
    <dbReference type="NCBI Taxonomy" id="1093978"/>
    <lineage>
        <taxon>Eukaryota</taxon>
        <taxon>Metazoa</taxon>
        <taxon>Spiralia</taxon>
        <taxon>Lophotrochozoa</taxon>
        <taxon>Mollusca</taxon>
        <taxon>Gastropoda</taxon>
        <taxon>Heterobranchia</taxon>
        <taxon>Euthyneura</taxon>
        <taxon>Panpulmonata</taxon>
        <taxon>Sacoglossa</taxon>
        <taxon>Placobranchoidea</taxon>
        <taxon>Plakobranchidae</taxon>
        <taxon>Elysia</taxon>
    </lineage>
</organism>
<dbReference type="InterPro" id="IPR001584">
    <property type="entry name" value="Integrase_cat-core"/>
</dbReference>
<dbReference type="GO" id="GO:0003676">
    <property type="term" value="F:nucleic acid binding"/>
    <property type="evidence" value="ECO:0007669"/>
    <property type="project" value="InterPro"/>
</dbReference>
<dbReference type="PROSITE" id="PS50994">
    <property type="entry name" value="INTEGRASE"/>
    <property type="match status" value="1"/>
</dbReference>
<gene>
    <name evidence="2" type="ORF">ElyMa_004212300</name>
</gene>
<dbReference type="PANTHER" id="PTHR37984:SF15">
    <property type="entry name" value="INTEGRASE CATALYTIC DOMAIN-CONTAINING PROTEIN"/>
    <property type="match status" value="1"/>
</dbReference>
<proteinExistence type="predicted"/>
<dbReference type="InterPro" id="IPR012337">
    <property type="entry name" value="RNaseH-like_sf"/>
</dbReference>
<dbReference type="GO" id="GO:0015074">
    <property type="term" value="P:DNA integration"/>
    <property type="evidence" value="ECO:0007669"/>
    <property type="project" value="InterPro"/>
</dbReference>
<dbReference type="AlphaFoldDB" id="A0AAV4GQ29"/>
<keyword evidence="3" id="KW-1185">Reference proteome</keyword>
<evidence type="ECO:0000313" key="2">
    <source>
        <dbReference type="EMBL" id="GFR86985.1"/>
    </source>
</evidence>
<sequence>MFQDITRFVESCDIWRRHGRRLPKLNLQEFIPATRPFDKVAIDVIGLLLLTDNKHRLALTVPDCLTPWPEFIPLKGISTVDTAKALFSFFTRLGLPKEILLDNAQQLVSKAMTETMLLLAIDRSFFCSAPSPI</sequence>
<dbReference type="InterPro" id="IPR036397">
    <property type="entry name" value="RNaseH_sf"/>
</dbReference>
<feature type="domain" description="Integrase catalytic" evidence="1">
    <location>
        <begin position="32"/>
        <end position="133"/>
    </location>
</feature>
<reference evidence="2 3" key="1">
    <citation type="journal article" date="2021" name="Elife">
        <title>Chloroplast acquisition without the gene transfer in kleptoplastic sea slugs, Plakobranchus ocellatus.</title>
        <authorList>
            <person name="Maeda T."/>
            <person name="Takahashi S."/>
            <person name="Yoshida T."/>
            <person name="Shimamura S."/>
            <person name="Takaki Y."/>
            <person name="Nagai Y."/>
            <person name="Toyoda A."/>
            <person name="Suzuki Y."/>
            <person name="Arimoto A."/>
            <person name="Ishii H."/>
            <person name="Satoh N."/>
            <person name="Nishiyama T."/>
            <person name="Hasebe M."/>
            <person name="Maruyama T."/>
            <person name="Minagawa J."/>
            <person name="Obokata J."/>
            <person name="Shigenobu S."/>
        </authorList>
    </citation>
    <scope>NUCLEOTIDE SEQUENCE [LARGE SCALE GENOMIC DNA]</scope>
</reference>
<accession>A0AAV4GQ29</accession>
<evidence type="ECO:0000259" key="1">
    <source>
        <dbReference type="PROSITE" id="PS50994"/>
    </source>
</evidence>
<dbReference type="Proteomes" id="UP000762676">
    <property type="component" value="Unassembled WGS sequence"/>
</dbReference>
<protein>
    <submittedName>
        <fullName evidence="2">Gypsy retrotransposon integrase-like protein 1</fullName>
    </submittedName>
</protein>
<evidence type="ECO:0000313" key="3">
    <source>
        <dbReference type="Proteomes" id="UP000762676"/>
    </source>
</evidence>
<dbReference type="InterPro" id="IPR050951">
    <property type="entry name" value="Retrovirus_Pol_polyprotein"/>
</dbReference>